<dbReference type="Proteomes" id="UP001066276">
    <property type="component" value="Chromosome 4_2"/>
</dbReference>
<dbReference type="EMBL" id="JANPWB010000008">
    <property type="protein sequence ID" value="KAJ1164208.1"/>
    <property type="molecule type" value="Genomic_DNA"/>
</dbReference>
<evidence type="ECO:0000313" key="3">
    <source>
        <dbReference type="Proteomes" id="UP001066276"/>
    </source>
</evidence>
<comment type="caution">
    <text evidence="2">The sequence shown here is derived from an EMBL/GenBank/DDBJ whole genome shotgun (WGS) entry which is preliminary data.</text>
</comment>
<keyword evidence="3" id="KW-1185">Reference proteome</keyword>
<protein>
    <submittedName>
        <fullName evidence="2">Uncharacterized protein</fullName>
    </submittedName>
</protein>
<proteinExistence type="predicted"/>
<feature type="compositionally biased region" description="Basic and acidic residues" evidence="1">
    <location>
        <begin position="24"/>
        <end position="34"/>
    </location>
</feature>
<reference evidence="2" key="1">
    <citation type="journal article" date="2022" name="bioRxiv">
        <title>Sequencing and chromosome-scale assembly of the giantPleurodeles waltlgenome.</title>
        <authorList>
            <person name="Brown T."/>
            <person name="Elewa A."/>
            <person name="Iarovenko S."/>
            <person name="Subramanian E."/>
            <person name="Araus A.J."/>
            <person name="Petzold A."/>
            <person name="Susuki M."/>
            <person name="Suzuki K.-i.T."/>
            <person name="Hayashi T."/>
            <person name="Toyoda A."/>
            <person name="Oliveira C."/>
            <person name="Osipova E."/>
            <person name="Leigh N.D."/>
            <person name="Simon A."/>
            <person name="Yun M.H."/>
        </authorList>
    </citation>
    <scope>NUCLEOTIDE SEQUENCE</scope>
    <source>
        <strain evidence="2">20211129_DDA</strain>
        <tissue evidence="2">Liver</tissue>
    </source>
</reference>
<organism evidence="2 3">
    <name type="scientific">Pleurodeles waltl</name>
    <name type="common">Iberian ribbed newt</name>
    <dbReference type="NCBI Taxonomy" id="8319"/>
    <lineage>
        <taxon>Eukaryota</taxon>
        <taxon>Metazoa</taxon>
        <taxon>Chordata</taxon>
        <taxon>Craniata</taxon>
        <taxon>Vertebrata</taxon>
        <taxon>Euteleostomi</taxon>
        <taxon>Amphibia</taxon>
        <taxon>Batrachia</taxon>
        <taxon>Caudata</taxon>
        <taxon>Salamandroidea</taxon>
        <taxon>Salamandridae</taxon>
        <taxon>Pleurodelinae</taxon>
        <taxon>Pleurodeles</taxon>
    </lineage>
</organism>
<accession>A0AAV7SJH7</accession>
<name>A0AAV7SJH7_PLEWA</name>
<evidence type="ECO:0000256" key="1">
    <source>
        <dbReference type="SAM" id="MobiDB-lite"/>
    </source>
</evidence>
<feature type="region of interest" description="Disordered" evidence="1">
    <location>
        <begin position="1"/>
        <end position="84"/>
    </location>
</feature>
<gene>
    <name evidence="2" type="ORF">NDU88_004653</name>
</gene>
<feature type="compositionally biased region" description="Basic and acidic residues" evidence="1">
    <location>
        <begin position="42"/>
        <end position="84"/>
    </location>
</feature>
<sequence>MRHFFSNAGEKCGGNLPGKAIRGMTEKEETRNPEVEAPITRSSEEQHKKEGKTTGKGDKVGEEKERELEENIGEQQEKEGSRKE</sequence>
<evidence type="ECO:0000313" key="2">
    <source>
        <dbReference type="EMBL" id="KAJ1164208.1"/>
    </source>
</evidence>
<dbReference type="AlphaFoldDB" id="A0AAV7SJH7"/>